<evidence type="ECO:0000313" key="6">
    <source>
        <dbReference type="EMBL" id="HBJ08143.1"/>
    </source>
</evidence>
<evidence type="ECO:0000259" key="5">
    <source>
        <dbReference type="PROSITE" id="PS51635"/>
    </source>
</evidence>
<feature type="active site" description="Nucleophile" evidence="4">
    <location>
        <position position="51"/>
    </location>
</feature>
<comment type="caution">
    <text evidence="6">The sequence shown here is derived from an EMBL/GenBank/DDBJ whole genome shotgun (WGS) entry which is preliminary data.</text>
</comment>
<dbReference type="AlphaFoldDB" id="A0A354M0V4"/>
<accession>A0A354M0V4</accession>
<feature type="short sequence motif" description="GXSXG" evidence="4">
    <location>
        <begin position="49"/>
        <end position="53"/>
    </location>
</feature>
<keyword evidence="2 4" id="KW-0442">Lipid degradation</keyword>
<dbReference type="PROSITE" id="PS51635">
    <property type="entry name" value="PNPLA"/>
    <property type="match status" value="1"/>
</dbReference>
<organism evidence="6 7">
    <name type="scientific">Coprobacter fastidiosus</name>
    <dbReference type="NCBI Taxonomy" id="1099853"/>
    <lineage>
        <taxon>Bacteria</taxon>
        <taxon>Pseudomonadati</taxon>
        <taxon>Bacteroidota</taxon>
        <taxon>Bacteroidia</taxon>
        <taxon>Bacteroidales</taxon>
        <taxon>Barnesiellaceae</taxon>
        <taxon>Coprobacter</taxon>
    </lineage>
</organism>
<sequence length="273" mass="30278">MIENDKNVAVIKPYHFGLALSGGGARGFAHVGALKVLDEMGVRPDIISGTSAGSLIGVLYADGYTPDEIIDLFSSLNFSDLAEITIPRSGFFKITRFRNFLKKVLRARYLEDLEIPVMVTATDLDHGRSKTFATGPVVDIVCASCSIPVLFSPVIIDNVHYVDGGVLRNFPVTPIRPFCDIVMGVNVNPMVAKEYKKSIIGIAERSYGFIFKSNTLADMKLCDILIQTKEIIEYNIFDIENLREIAACGYKDTQEVINLDKENLKNMKLPFRT</sequence>
<dbReference type="GO" id="GO:0016787">
    <property type="term" value="F:hydrolase activity"/>
    <property type="evidence" value="ECO:0007669"/>
    <property type="project" value="UniProtKB-UniRule"/>
</dbReference>
<proteinExistence type="predicted"/>
<dbReference type="Gene3D" id="3.40.1090.10">
    <property type="entry name" value="Cytosolic phospholipase A2 catalytic domain"/>
    <property type="match status" value="2"/>
</dbReference>
<gene>
    <name evidence="6" type="ORF">DDY73_03985</name>
</gene>
<keyword evidence="1 4" id="KW-0378">Hydrolase</keyword>
<protein>
    <submittedName>
        <fullName evidence="6">Phospholipase</fullName>
    </submittedName>
</protein>
<dbReference type="PANTHER" id="PTHR14226">
    <property type="entry name" value="NEUROPATHY TARGET ESTERASE/SWISS CHEESE D.MELANOGASTER"/>
    <property type="match status" value="1"/>
</dbReference>
<reference evidence="6 7" key="1">
    <citation type="journal article" date="2018" name="Nat. Biotechnol.">
        <title>A standardized bacterial taxonomy based on genome phylogeny substantially revises the tree of life.</title>
        <authorList>
            <person name="Parks D.H."/>
            <person name="Chuvochina M."/>
            <person name="Waite D.W."/>
            <person name="Rinke C."/>
            <person name="Skarshewski A."/>
            <person name="Chaumeil P.A."/>
            <person name="Hugenholtz P."/>
        </authorList>
    </citation>
    <scope>NUCLEOTIDE SEQUENCE [LARGE SCALE GENOMIC DNA]</scope>
    <source>
        <strain evidence="6">UBA11482</strain>
    </source>
</reference>
<evidence type="ECO:0000256" key="2">
    <source>
        <dbReference type="ARBA" id="ARBA00022963"/>
    </source>
</evidence>
<dbReference type="Proteomes" id="UP000262954">
    <property type="component" value="Unassembled WGS sequence"/>
</dbReference>
<evidence type="ECO:0000256" key="4">
    <source>
        <dbReference type="PROSITE-ProRule" id="PRU01161"/>
    </source>
</evidence>
<evidence type="ECO:0000256" key="1">
    <source>
        <dbReference type="ARBA" id="ARBA00022801"/>
    </source>
</evidence>
<evidence type="ECO:0000313" key="7">
    <source>
        <dbReference type="Proteomes" id="UP000262954"/>
    </source>
</evidence>
<dbReference type="EMBL" id="DNWC01000054">
    <property type="protein sequence ID" value="HBJ08143.1"/>
    <property type="molecule type" value="Genomic_DNA"/>
</dbReference>
<dbReference type="InterPro" id="IPR002641">
    <property type="entry name" value="PNPLA_dom"/>
</dbReference>
<keyword evidence="3 4" id="KW-0443">Lipid metabolism</keyword>
<feature type="domain" description="PNPLA" evidence="5">
    <location>
        <begin position="18"/>
        <end position="176"/>
    </location>
</feature>
<dbReference type="RefSeq" id="WP_294177698.1">
    <property type="nucleotide sequence ID" value="NZ_CAUAJF010000007.1"/>
</dbReference>
<dbReference type="SUPFAM" id="SSF52151">
    <property type="entry name" value="FabD/lysophospholipase-like"/>
    <property type="match status" value="1"/>
</dbReference>
<dbReference type="CDD" id="cd07205">
    <property type="entry name" value="Pat_PNPLA6_PNPLA7_NTE1_like"/>
    <property type="match status" value="1"/>
</dbReference>
<feature type="short sequence motif" description="DGA/G" evidence="4">
    <location>
        <begin position="163"/>
        <end position="165"/>
    </location>
</feature>
<evidence type="ECO:0000256" key="3">
    <source>
        <dbReference type="ARBA" id="ARBA00023098"/>
    </source>
</evidence>
<dbReference type="InterPro" id="IPR050301">
    <property type="entry name" value="NTE"/>
</dbReference>
<dbReference type="Pfam" id="PF01734">
    <property type="entry name" value="Patatin"/>
    <property type="match status" value="1"/>
</dbReference>
<dbReference type="GO" id="GO:0016042">
    <property type="term" value="P:lipid catabolic process"/>
    <property type="evidence" value="ECO:0007669"/>
    <property type="project" value="UniProtKB-UniRule"/>
</dbReference>
<dbReference type="InterPro" id="IPR016035">
    <property type="entry name" value="Acyl_Trfase/lysoPLipase"/>
</dbReference>
<feature type="short sequence motif" description="GXGXXG" evidence="4">
    <location>
        <begin position="22"/>
        <end position="27"/>
    </location>
</feature>
<name>A0A354M0V4_9BACT</name>
<feature type="active site" description="Proton acceptor" evidence="4">
    <location>
        <position position="163"/>
    </location>
</feature>
<dbReference type="PANTHER" id="PTHR14226:SF78">
    <property type="entry name" value="SLR0060 PROTEIN"/>
    <property type="match status" value="1"/>
</dbReference>